<name>A0ABP3JR89_9BACI</name>
<evidence type="ECO:0000256" key="11">
    <source>
        <dbReference type="ARBA" id="ARBA00035120"/>
    </source>
</evidence>
<keyword evidence="6 14" id="KW-1133">Transmembrane helix</keyword>
<evidence type="ECO:0000313" key="16">
    <source>
        <dbReference type="Proteomes" id="UP001500740"/>
    </source>
</evidence>
<evidence type="ECO:0000256" key="1">
    <source>
        <dbReference type="ARBA" id="ARBA00004651"/>
    </source>
</evidence>
<evidence type="ECO:0000256" key="8">
    <source>
        <dbReference type="ARBA" id="ARBA00023065"/>
    </source>
</evidence>
<evidence type="ECO:0000256" key="7">
    <source>
        <dbReference type="ARBA" id="ARBA00023053"/>
    </source>
</evidence>
<evidence type="ECO:0000256" key="4">
    <source>
        <dbReference type="ARBA" id="ARBA00022692"/>
    </source>
</evidence>
<keyword evidence="8 14" id="KW-0406">Ion transport</keyword>
<dbReference type="PANTHER" id="PTHR28259:SF16">
    <property type="entry name" value="FLUORIDE-SPECIFIC ION CHANNEL FLUC 2"/>
    <property type="match status" value="1"/>
</dbReference>
<protein>
    <recommendedName>
        <fullName evidence="14">Fluoride-specific ion channel FluC</fullName>
    </recommendedName>
</protein>
<keyword evidence="3 14" id="KW-1003">Cell membrane</keyword>
<dbReference type="Pfam" id="PF02537">
    <property type="entry name" value="CRCB"/>
    <property type="match status" value="1"/>
</dbReference>
<dbReference type="NCBIfam" id="TIGR00494">
    <property type="entry name" value="crcB"/>
    <property type="match status" value="1"/>
</dbReference>
<comment type="similarity">
    <text evidence="11 14">Belongs to the fluoride channel Fluc/FEX (TC 1.A.43) family.</text>
</comment>
<reference evidence="16" key="1">
    <citation type="journal article" date="2019" name="Int. J. Syst. Evol. Microbiol.">
        <title>The Global Catalogue of Microorganisms (GCM) 10K type strain sequencing project: providing services to taxonomists for standard genome sequencing and annotation.</title>
        <authorList>
            <consortium name="The Broad Institute Genomics Platform"/>
            <consortium name="The Broad Institute Genome Sequencing Center for Infectious Disease"/>
            <person name="Wu L."/>
            <person name="Ma J."/>
        </authorList>
    </citation>
    <scope>NUCLEOTIDE SEQUENCE [LARGE SCALE GENOMIC DNA]</scope>
    <source>
        <strain evidence="16">JCM 14193</strain>
    </source>
</reference>
<evidence type="ECO:0000256" key="12">
    <source>
        <dbReference type="ARBA" id="ARBA00035585"/>
    </source>
</evidence>
<keyword evidence="16" id="KW-1185">Reference proteome</keyword>
<keyword evidence="4 14" id="KW-0812">Transmembrane</keyword>
<organism evidence="15 16">
    <name type="scientific">Alkalibacillus silvisoli</name>
    <dbReference type="NCBI Taxonomy" id="392823"/>
    <lineage>
        <taxon>Bacteria</taxon>
        <taxon>Bacillati</taxon>
        <taxon>Bacillota</taxon>
        <taxon>Bacilli</taxon>
        <taxon>Bacillales</taxon>
        <taxon>Bacillaceae</taxon>
        <taxon>Alkalibacillus</taxon>
    </lineage>
</organism>
<evidence type="ECO:0000256" key="6">
    <source>
        <dbReference type="ARBA" id="ARBA00022989"/>
    </source>
</evidence>
<dbReference type="InterPro" id="IPR003691">
    <property type="entry name" value="FluC"/>
</dbReference>
<evidence type="ECO:0000256" key="2">
    <source>
        <dbReference type="ARBA" id="ARBA00022448"/>
    </source>
</evidence>
<dbReference type="HAMAP" id="MF_00454">
    <property type="entry name" value="FluC"/>
    <property type="match status" value="1"/>
</dbReference>
<evidence type="ECO:0000256" key="9">
    <source>
        <dbReference type="ARBA" id="ARBA00023136"/>
    </source>
</evidence>
<sequence length="124" mass="13663">MSITLVALGGALGAVSRYFIGHFIMSKRKTSSMPIAMVIVNLVGSLTLGITVGLYLPSENPLNDSLYLLFNIGFFGAFTTFSTFSVEAMQLLHKHRYKDFWIYVLVSIMGSVILFGLALYILTV</sequence>
<feature type="transmembrane region" description="Helical" evidence="14">
    <location>
        <begin position="6"/>
        <end position="24"/>
    </location>
</feature>
<evidence type="ECO:0000256" key="5">
    <source>
        <dbReference type="ARBA" id="ARBA00022723"/>
    </source>
</evidence>
<accession>A0ABP3JR89</accession>
<keyword evidence="2 14" id="KW-0813">Transport</keyword>
<evidence type="ECO:0000313" key="15">
    <source>
        <dbReference type="EMBL" id="GAA0460226.1"/>
    </source>
</evidence>
<comment type="caution">
    <text evidence="15">The sequence shown here is derived from an EMBL/GenBank/DDBJ whole genome shotgun (WGS) entry which is preliminary data.</text>
</comment>
<keyword evidence="7 14" id="KW-0915">Sodium</keyword>
<proteinExistence type="inferred from homology"/>
<keyword evidence="5 14" id="KW-0479">Metal-binding</keyword>
<comment type="function">
    <text evidence="13 14">Fluoride-specific ion channel. Important for reducing fluoride concentration in the cell, thus reducing its toxicity.</text>
</comment>
<feature type="transmembrane region" description="Helical" evidence="14">
    <location>
        <begin position="68"/>
        <end position="88"/>
    </location>
</feature>
<dbReference type="Proteomes" id="UP001500740">
    <property type="component" value="Unassembled WGS sequence"/>
</dbReference>
<evidence type="ECO:0000256" key="3">
    <source>
        <dbReference type="ARBA" id="ARBA00022475"/>
    </source>
</evidence>
<feature type="transmembrane region" description="Helical" evidence="14">
    <location>
        <begin position="36"/>
        <end position="56"/>
    </location>
</feature>
<dbReference type="RefSeq" id="WP_343782759.1">
    <property type="nucleotide sequence ID" value="NZ_BAAACZ010000010.1"/>
</dbReference>
<comment type="activity regulation">
    <text evidence="14">Na(+) is not transported, but it plays an essential structural role and its presence is essential for fluoride channel function.</text>
</comment>
<evidence type="ECO:0000256" key="10">
    <source>
        <dbReference type="ARBA" id="ARBA00023303"/>
    </source>
</evidence>
<dbReference type="PANTHER" id="PTHR28259">
    <property type="entry name" value="FLUORIDE EXPORT PROTEIN 1-RELATED"/>
    <property type="match status" value="1"/>
</dbReference>
<evidence type="ECO:0000256" key="13">
    <source>
        <dbReference type="ARBA" id="ARBA00049940"/>
    </source>
</evidence>
<keyword evidence="9 14" id="KW-0472">Membrane</keyword>
<feature type="binding site" evidence="14">
    <location>
        <position position="79"/>
    </location>
    <ligand>
        <name>Na(+)</name>
        <dbReference type="ChEBI" id="CHEBI:29101"/>
        <note>structural</note>
    </ligand>
</feature>
<feature type="binding site" evidence="14">
    <location>
        <position position="76"/>
    </location>
    <ligand>
        <name>Na(+)</name>
        <dbReference type="ChEBI" id="CHEBI:29101"/>
        <note>structural</note>
    </ligand>
</feature>
<dbReference type="EMBL" id="BAAACZ010000010">
    <property type="protein sequence ID" value="GAA0460226.1"/>
    <property type="molecule type" value="Genomic_DNA"/>
</dbReference>
<comment type="subcellular location">
    <subcellularLocation>
        <location evidence="1 14">Cell membrane</location>
        <topology evidence="1 14">Multi-pass membrane protein</topology>
    </subcellularLocation>
</comment>
<feature type="transmembrane region" description="Helical" evidence="14">
    <location>
        <begin position="100"/>
        <end position="122"/>
    </location>
</feature>
<comment type="catalytic activity">
    <reaction evidence="12">
        <text>fluoride(in) = fluoride(out)</text>
        <dbReference type="Rhea" id="RHEA:76159"/>
        <dbReference type="ChEBI" id="CHEBI:17051"/>
    </reaction>
    <physiologicalReaction direction="left-to-right" evidence="12">
        <dbReference type="Rhea" id="RHEA:76160"/>
    </physiologicalReaction>
</comment>
<evidence type="ECO:0000256" key="14">
    <source>
        <dbReference type="HAMAP-Rule" id="MF_00454"/>
    </source>
</evidence>
<keyword evidence="10 14" id="KW-0407">Ion channel</keyword>
<gene>
    <name evidence="14 15" type="primary">crcB</name>
    <name evidence="14" type="synonym">fluC</name>
    <name evidence="15" type="ORF">GCM10008935_14450</name>
</gene>